<evidence type="ECO:0000256" key="1">
    <source>
        <dbReference type="SAM" id="Coils"/>
    </source>
</evidence>
<feature type="region of interest" description="Disordered" evidence="2">
    <location>
        <begin position="1157"/>
        <end position="1195"/>
    </location>
</feature>
<proteinExistence type="predicted"/>
<feature type="coiled-coil region" evidence="1">
    <location>
        <begin position="644"/>
        <end position="709"/>
    </location>
</feature>
<feature type="region of interest" description="Disordered" evidence="2">
    <location>
        <begin position="382"/>
        <end position="402"/>
    </location>
</feature>
<comment type="caution">
    <text evidence="4">The sequence shown here is derived from an EMBL/GenBank/DDBJ whole genome shotgun (WGS) entry which is preliminary data.</text>
</comment>
<evidence type="ECO:0000259" key="3">
    <source>
        <dbReference type="PROSITE" id="PS50913"/>
    </source>
</evidence>
<evidence type="ECO:0000313" key="5">
    <source>
        <dbReference type="Proteomes" id="UP001491310"/>
    </source>
</evidence>
<evidence type="ECO:0000256" key="2">
    <source>
        <dbReference type="SAM" id="MobiDB-lite"/>
    </source>
</evidence>
<feature type="region of interest" description="Disordered" evidence="2">
    <location>
        <begin position="427"/>
        <end position="446"/>
    </location>
</feature>
<feature type="domain" description="GRIP" evidence="3">
    <location>
        <begin position="1361"/>
        <end position="1408"/>
    </location>
</feature>
<dbReference type="Pfam" id="PF01465">
    <property type="entry name" value="GRIP"/>
    <property type="match status" value="1"/>
</dbReference>
<keyword evidence="5" id="KW-1185">Reference proteome</keyword>
<feature type="compositionally biased region" description="Low complexity" evidence="2">
    <location>
        <begin position="47"/>
        <end position="66"/>
    </location>
</feature>
<feature type="compositionally biased region" description="Basic and acidic residues" evidence="2">
    <location>
        <begin position="93"/>
        <end position="104"/>
    </location>
</feature>
<dbReference type="PANTHER" id="PTHR47357">
    <property type="entry name" value="COP1-INTERACTIVE PROTEIN 1"/>
    <property type="match status" value="1"/>
</dbReference>
<evidence type="ECO:0000313" key="4">
    <source>
        <dbReference type="EMBL" id="KAK9915130.1"/>
    </source>
</evidence>
<dbReference type="PANTHER" id="PTHR47357:SF1">
    <property type="entry name" value="SPINDLE POLE BODY COMPONENT 110"/>
    <property type="match status" value="1"/>
</dbReference>
<dbReference type="Proteomes" id="UP001491310">
    <property type="component" value="Unassembled WGS sequence"/>
</dbReference>
<feature type="coiled-coil region" evidence="1">
    <location>
        <begin position="1306"/>
        <end position="1361"/>
    </location>
</feature>
<sequence>MASPSKQERKTALPPSVANASREDLQKLLMDSLKKLKTRDKRIAEMTAASEKAAAEHAQSAELAESSPDKNTAQELQKALEELTAVRASADAEMAREQAAHEATKGQLETSHAENKAITEQLDALKQAMRQLADDKDTSVELAVKPLHEKLAAQQQELGATAAALKAAQAETAAAEGRVHAAAAEAEAKVASLTAALSAAKDDMAALQETVKLQAAELARHQGDTSAAQEHAATLESALKAARAESEELIAKVSAAADAREAASAARIAELESELAAAHAAQHGAEEKLREVEAQLEAAAGAHNAEAAQAQEQLTAARAQLREHAAAATAAAANLDLLRERCARLEEELAHAHAVAAEAVDAPAENGDAPMVELADGFVEAPGTPSTTTSFRGLNGMPASASPAKSSAVLEARVAELEAQLGVLQAEKEQPASNGDLPSPSASPLVNAEPDLVQLSVQLAASRAEASRLGTSELQSLRESADEYAGASEAAIRGLREKLAAAEAAHSAPESATAGADGEAADAVKALQEKLAAAEASKADLQDRCGKLEQLFLGVSSAGQALEDHCTGLDGEAAQLQDCFDEEHALRLRLQEELAAAEAKLKDLSEAAPQESAATNEDDAAEVPAEPSQATAELEELRGKLPELEALAERVPELEATIAELQAVKEELEAQLKQHSASVHQAAEATAMLDAVNAEKTALQAQLAVAEQRGAAAAAEAEAAQKLSAERELLLVAVAPSNGDIGDDAVIEESAARVAGAAPSQPGTPGKAAKSPRAGADAAALAHELADVKKRFLAVAKKKQAEYAKKVKELEEALHAAQAEGAAHTAKAAESEAALRACMGRIADLEARVGTAPEAVSPKVNIEALQASHAKEVAELTNQVEAEKGEREAALQRLRKEQEAERERVKRALAELKKKLDRSTKETKKAETALAELRGRAEAEKEGLRSAAAAAEDRVSAVREQVGRLEQELQSYKARAHALLKSKETELRSAREEVRAENAAELVQAHEEAAAAARELQKVREEAREAMAAAREEGNAAAQEAEEAAARAREEADRANSAASASASSAEQWKQRYEALEARLESLRAERRPAAGAPPEMLARHAAEIEGLVLQVATLQEEFDSYRATAEAVAEAKDAELSMALEGNAALREQLADARAAAAQARGDGEESVEAADERTGSGTLGDAQQWPPAAAGMTSSFSANLGMMTRRSANLHGTSNDPEAARLGQRFSEDSGRLPGRHLSLEDGSSSFAALFKPGRGAGAAAGLAGIGRRDSQSSFVSSRLDDLGLNLDLPGLQESTLLRLAERQAGREEELVAARQRAAELEAELGDAQREIELRQEQETALKEALREVERQRAREKLKDDGSTDVHYLKNVILKMFETGEAKQLLPVVGMMLRFSPAEMKRCQEALARDRPETPVDAAAMASADGSASEYGMISSWTSWAWGGGTEEPPKL</sequence>
<dbReference type="InterPro" id="IPR000237">
    <property type="entry name" value="GRIP_dom"/>
</dbReference>
<keyword evidence="1" id="KW-0175">Coiled coil</keyword>
<dbReference type="EMBL" id="JALJOT010000005">
    <property type="protein sequence ID" value="KAK9915130.1"/>
    <property type="molecule type" value="Genomic_DNA"/>
</dbReference>
<dbReference type="PROSITE" id="PS50913">
    <property type="entry name" value="GRIP"/>
    <property type="match status" value="1"/>
</dbReference>
<feature type="region of interest" description="Disordered" evidence="2">
    <location>
        <begin position="47"/>
        <end position="113"/>
    </location>
</feature>
<organism evidence="4 5">
    <name type="scientific">Coccomyxa subellipsoidea</name>
    <dbReference type="NCBI Taxonomy" id="248742"/>
    <lineage>
        <taxon>Eukaryota</taxon>
        <taxon>Viridiplantae</taxon>
        <taxon>Chlorophyta</taxon>
        <taxon>core chlorophytes</taxon>
        <taxon>Trebouxiophyceae</taxon>
        <taxon>Trebouxiophyceae incertae sedis</taxon>
        <taxon>Coccomyxaceae</taxon>
        <taxon>Coccomyxa</taxon>
    </lineage>
</organism>
<feature type="region of interest" description="Disordered" evidence="2">
    <location>
        <begin position="753"/>
        <end position="775"/>
    </location>
</feature>
<gene>
    <name evidence="4" type="ORF">WJX75_005059</name>
</gene>
<protein>
    <recommendedName>
        <fullName evidence="3">GRIP domain-containing protein</fullName>
    </recommendedName>
</protein>
<accession>A0ABR2YUS3</accession>
<feature type="compositionally biased region" description="Basic and acidic residues" evidence="2">
    <location>
        <begin position="1044"/>
        <end position="1054"/>
    </location>
</feature>
<feature type="region of interest" description="Disordered" evidence="2">
    <location>
        <begin position="1031"/>
        <end position="1068"/>
    </location>
</feature>
<feature type="compositionally biased region" description="Basic and acidic residues" evidence="2">
    <location>
        <begin position="1"/>
        <end position="11"/>
    </location>
</feature>
<dbReference type="SMART" id="SM00755">
    <property type="entry name" value="Grip"/>
    <property type="match status" value="1"/>
</dbReference>
<feature type="coiled-coil region" evidence="1">
    <location>
        <begin position="793"/>
        <end position="827"/>
    </location>
</feature>
<reference evidence="4 5" key="1">
    <citation type="journal article" date="2024" name="Nat. Commun.">
        <title>Phylogenomics reveals the evolutionary origins of lichenization in chlorophyte algae.</title>
        <authorList>
            <person name="Puginier C."/>
            <person name="Libourel C."/>
            <person name="Otte J."/>
            <person name="Skaloud P."/>
            <person name="Haon M."/>
            <person name="Grisel S."/>
            <person name="Petersen M."/>
            <person name="Berrin J.G."/>
            <person name="Delaux P.M."/>
            <person name="Dal Grande F."/>
            <person name="Keller J."/>
        </authorList>
    </citation>
    <scope>NUCLEOTIDE SEQUENCE [LARGE SCALE GENOMIC DNA]</scope>
    <source>
        <strain evidence="4 5">SAG 216-7</strain>
    </source>
</reference>
<feature type="coiled-coil region" evidence="1">
    <location>
        <begin position="524"/>
        <end position="551"/>
    </location>
</feature>
<name>A0ABR2YUS3_9CHLO</name>
<feature type="compositionally biased region" description="Low complexity" evidence="2">
    <location>
        <begin position="1055"/>
        <end position="1067"/>
    </location>
</feature>
<feature type="region of interest" description="Disordered" evidence="2">
    <location>
        <begin position="606"/>
        <end position="630"/>
    </location>
</feature>
<feature type="region of interest" description="Disordered" evidence="2">
    <location>
        <begin position="1"/>
        <end position="24"/>
    </location>
</feature>